<evidence type="ECO:0000313" key="2">
    <source>
        <dbReference type="EMBL" id="MPM56916.1"/>
    </source>
</evidence>
<sequence>MGDAPLPQYLLYLRPAGGEKRPHKAAPPGRNAGKPPKAGTPDQMEQHSLQIVVGVVGGGDTGRAQTPGAFLKKGIAHGAGGLLDSLVSRFGLGGHISFSKHAGNADAFTPIGYKSGVSLCLLTPKMVVIVSGNKLERPGFSKLQKKCQKTHRIRAPRESA</sequence>
<evidence type="ECO:0000256" key="1">
    <source>
        <dbReference type="SAM" id="MobiDB-lite"/>
    </source>
</evidence>
<dbReference type="EMBL" id="VSSQ01016000">
    <property type="protein sequence ID" value="MPM56916.1"/>
    <property type="molecule type" value="Genomic_DNA"/>
</dbReference>
<feature type="region of interest" description="Disordered" evidence="1">
    <location>
        <begin position="18"/>
        <end position="44"/>
    </location>
</feature>
<dbReference type="AlphaFoldDB" id="A0A645AVU4"/>
<proteinExistence type="predicted"/>
<accession>A0A645AVU4</accession>
<organism evidence="2">
    <name type="scientific">bioreactor metagenome</name>
    <dbReference type="NCBI Taxonomy" id="1076179"/>
    <lineage>
        <taxon>unclassified sequences</taxon>
        <taxon>metagenomes</taxon>
        <taxon>ecological metagenomes</taxon>
    </lineage>
</organism>
<protein>
    <submittedName>
        <fullName evidence="2">Uncharacterized protein</fullName>
    </submittedName>
</protein>
<reference evidence="2" key="1">
    <citation type="submission" date="2019-08" db="EMBL/GenBank/DDBJ databases">
        <authorList>
            <person name="Kucharzyk K."/>
            <person name="Murdoch R.W."/>
            <person name="Higgins S."/>
            <person name="Loffler F."/>
        </authorList>
    </citation>
    <scope>NUCLEOTIDE SEQUENCE</scope>
</reference>
<comment type="caution">
    <text evidence="2">The sequence shown here is derived from an EMBL/GenBank/DDBJ whole genome shotgun (WGS) entry which is preliminary data.</text>
</comment>
<name>A0A645AVU4_9ZZZZ</name>
<gene>
    <name evidence="2" type="ORF">SDC9_103733</name>
</gene>